<dbReference type="EMBL" id="GFTR01000387">
    <property type="protein sequence ID" value="JAW16039.1"/>
    <property type="molecule type" value="Transcribed_RNA"/>
</dbReference>
<reference evidence="1" key="1">
    <citation type="journal article" date="2018" name="PLoS Negl. Trop. Dis.">
        <title>An insight into the salivary gland and fat body transcriptome of Panstrongylus lignarius (Hemiptera: Heteroptera), the main vector of Chagas disease in Peru.</title>
        <authorList>
            <person name="Nevoa J.C."/>
            <person name="Mendes M.T."/>
            <person name="da Silva M.V."/>
            <person name="Soares S.C."/>
            <person name="Oliveira C.J.F."/>
            <person name="Ribeiro J.M.C."/>
        </authorList>
    </citation>
    <scope>NUCLEOTIDE SEQUENCE</scope>
</reference>
<accession>A0A224Y6A5</accession>
<protein>
    <submittedName>
        <fullName evidence="1">Putative secreted protein</fullName>
    </submittedName>
</protein>
<evidence type="ECO:0000313" key="1">
    <source>
        <dbReference type="EMBL" id="JAW16039.1"/>
    </source>
</evidence>
<proteinExistence type="predicted"/>
<sequence>MLVQLISFLLLLCWKMWILFHALLVHNEQHVVRVANYSSTYCSEDMVLLQELLNCLISRLFLLILLNNSEIL</sequence>
<organism evidence="1">
    <name type="scientific">Panstrongylus lignarius</name>
    <dbReference type="NCBI Taxonomy" id="156445"/>
    <lineage>
        <taxon>Eukaryota</taxon>
        <taxon>Metazoa</taxon>
        <taxon>Ecdysozoa</taxon>
        <taxon>Arthropoda</taxon>
        <taxon>Hexapoda</taxon>
        <taxon>Insecta</taxon>
        <taxon>Pterygota</taxon>
        <taxon>Neoptera</taxon>
        <taxon>Paraneoptera</taxon>
        <taxon>Hemiptera</taxon>
        <taxon>Heteroptera</taxon>
        <taxon>Panheteroptera</taxon>
        <taxon>Cimicomorpha</taxon>
        <taxon>Reduviidae</taxon>
        <taxon>Triatominae</taxon>
        <taxon>Panstrongylus</taxon>
    </lineage>
</organism>
<name>A0A224Y6A5_9HEMI</name>
<dbReference type="AlphaFoldDB" id="A0A224Y6A5"/>